<accession>A0A1Q6A6P7</accession>
<feature type="domain" description="Peptidase M61 catalytic" evidence="1">
    <location>
        <begin position="233"/>
        <end position="349"/>
    </location>
</feature>
<organism evidence="4 5">
    <name type="scientific">Mucilaginibacter polytrichastri</name>
    <dbReference type="NCBI Taxonomy" id="1302689"/>
    <lineage>
        <taxon>Bacteria</taxon>
        <taxon>Pseudomonadati</taxon>
        <taxon>Bacteroidota</taxon>
        <taxon>Sphingobacteriia</taxon>
        <taxon>Sphingobacteriales</taxon>
        <taxon>Sphingobacteriaceae</taxon>
        <taxon>Mucilaginibacter</taxon>
    </lineage>
</organism>
<dbReference type="PIRSF" id="PIRSF016493">
    <property type="entry name" value="Glycyl_aminpptds"/>
    <property type="match status" value="1"/>
</dbReference>
<comment type="caution">
    <text evidence="4">The sequence shown here is derived from an EMBL/GenBank/DDBJ whole genome shotgun (WGS) entry which is preliminary data.</text>
</comment>
<dbReference type="SUPFAM" id="SSF55486">
    <property type="entry name" value="Metalloproteases ('zincins'), catalytic domain"/>
    <property type="match status" value="1"/>
</dbReference>
<dbReference type="InterPro" id="IPR024191">
    <property type="entry name" value="Peptidase_M61"/>
</dbReference>
<dbReference type="Pfam" id="PF17899">
    <property type="entry name" value="Peptidase_M61_N"/>
    <property type="match status" value="1"/>
</dbReference>
<gene>
    <name evidence="4" type="ORF">RG47T_5154</name>
</gene>
<evidence type="ECO:0000259" key="2">
    <source>
        <dbReference type="Pfam" id="PF13180"/>
    </source>
</evidence>
<dbReference type="InterPro" id="IPR036034">
    <property type="entry name" value="PDZ_sf"/>
</dbReference>
<reference evidence="4 5" key="1">
    <citation type="submission" date="2016-11" db="EMBL/GenBank/DDBJ databases">
        <title>Whole Genome Sequencing of Mucilaginibacter polytrichastri RG4-7(T) isolated from the moss sample.</title>
        <authorList>
            <person name="Li Y."/>
        </authorList>
    </citation>
    <scope>NUCLEOTIDE SEQUENCE [LARGE SCALE GENOMIC DNA]</scope>
    <source>
        <strain evidence="4 5">RG4-7</strain>
    </source>
</reference>
<feature type="domain" description="Peptidase M61 N-terminal" evidence="3">
    <location>
        <begin position="1"/>
        <end position="138"/>
    </location>
</feature>
<name>A0A1Q6A6P7_9SPHI</name>
<evidence type="ECO:0000313" key="5">
    <source>
        <dbReference type="Proteomes" id="UP000186720"/>
    </source>
</evidence>
<dbReference type="InterPro" id="IPR001478">
    <property type="entry name" value="PDZ"/>
</dbReference>
<dbReference type="InterPro" id="IPR027268">
    <property type="entry name" value="Peptidase_M4/M1_CTD_sf"/>
</dbReference>
<evidence type="ECO:0000259" key="3">
    <source>
        <dbReference type="Pfam" id="PF17899"/>
    </source>
</evidence>
<dbReference type="Gene3D" id="2.60.40.3650">
    <property type="match status" value="1"/>
</dbReference>
<dbReference type="EMBL" id="MPPL01000001">
    <property type="protein sequence ID" value="OKS89669.1"/>
    <property type="molecule type" value="Genomic_DNA"/>
</dbReference>
<dbReference type="InterPro" id="IPR007963">
    <property type="entry name" value="Peptidase_M61_catalytic"/>
</dbReference>
<protein>
    <recommendedName>
        <fullName evidence="6">PDZ domain-containing protein</fullName>
    </recommendedName>
</protein>
<dbReference type="AlphaFoldDB" id="A0A1Q6A6P7"/>
<dbReference type="STRING" id="1302689.RG47T_5154"/>
<evidence type="ECO:0000313" key="4">
    <source>
        <dbReference type="EMBL" id="OKS89669.1"/>
    </source>
</evidence>
<evidence type="ECO:0008006" key="6">
    <source>
        <dbReference type="Google" id="ProtNLM"/>
    </source>
</evidence>
<evidence type="ECO:0000259" key="1">
    <source>
        <dbReference type="Pfam" id="PF05299"/>
    </source>
</evidence>
<proteinExistence type="predicted"/>
<keyword evidence="5" id="KW-1185">Reference proteome</keyword>
<dbReference type="SUPFAM" id="SSF50156">
    <property type="entry name" value="PDZ domain-like"/>
    <property type="match status" value="1"/>
</dbReference>
<dbReference type="Pfam" id="PF05299">
    <property type="entry name" value="Peptidase_M61"/>
    <property type="match status" value="1"/>
</dbReference>
<feature type="domain" description="PDZ" evidence="2">
    <location>
        <begin position="453"/>
        <end position="519"/>
    </location>
</feature>
<dbReference type="Proteomes" id="UP000186720">
    <property type="component" value="Unassembled WGS sequence"/>
</dbReference>
<dbReference type="Gene3D" id="1.10.390.10">
    <property type="entry name" value="Neutral Protease Domain 2"/>
    <property type="match status" value="1"/>
</dbReference>
<sequence>MCAWTPGFYEIADFGGAVSNFTATDRTGKPLWWKKGTDSTWSVQANGRSDVILNYDVKADNPFIANANLDENYGYFVPGAIFMYLDDRLKLPLTVEIKPYKNWPRLVATGLDPLPGRVNTFLVKNFDVLYDSPFLMGKLEQFPASAVKGKRLAFIGYQMGHFDRKLFMDNLTKIAESGSAIIGDVPYNHYSFLGVGMPIHGFGGIEHLNSASLIMANDSAVLTQPKIKESMYAFLAHEYFHLYNVKRIRPIALGPFDYTKENYTNMLWVSEGFTDYYEYLILRRAGLMTPERVLANYQEHIQNYENSSGHLYQTLIQSSRGIWAMRGKPTERTPEEVAKTISVYDKGCVMGMMLDLKIRHETQNKKSLDDVMRALYKKYYQLKNRGFTDLEFQQECEIVAGSPLKELFSYSTTVAVVNYPKYLSYAGLSIDTVTKALPSLTMGAEVGYHSADTSWVVRSITWPSSAFNAGIKARDKIIEVNGMRASQSYFKSLMTDKRPGDQLQLKVLRDKKINIVSVILSTKYEKSFSITPIDHPDALQIAIYNNWLR</sequence>
<dbReference type="InterPro" id="IPR040756">
    <property type="entry name" value="Peptidase_M61_N"/>
</dbReference>
<dbReference type="Pfam" id="PF13180">
    <property type="entry name" value="PDZ_2"/>
    <property type="match status" value="1"/>
</dbReference>
<dbReference type="Gene3D" id="2.30.42.10">
    <property type="match status" value="1"/>
</dbReference>